<protein>
    <submittedName>
        <fullName evidence="2">Uncharacterized protein</fullName>
    </submittedName>
</protein>
<evidence type="ECO:0000313" key="2">
    <source>
        <dbReference type="EMBL" id="TXE10075.1"/>
    </source>
</evidence>
<feature type="transmembrane region" description="Helical" evidence="1">
    <location>
        <begin position="7"/>
        <end position="24"/>
    </location>
</feature>
<feature type="transmembrane region" description="Helical" evidence="1">
    <location>
        <begin position="30"/>
        <end position="54"/>
    </location>
</feature>
<keyword evidence="1" id="KW-1133">Transmembrane helix</keyword>
<reference evidence="3" key="1">
    <citation type="submission" date="2019-08" db="EMBL/GenBank/DDBJ databases">
        <title>Seonamhaeicola sediminis sp. nov., isolated from marine sediment.</title>
        <authorList>
            <person name="Cao W.R."/>
        </authorList>
    </citation>
    <scope>NUCLEOTIDE SEQUENCE [LARGE SCALE GENOMIC DNA]</scope>
    <source>
        <strain evidence="3">Gy8</strain>
    </source>
</reference>
<sequence length="65" mass="7227">MLSDKQSILLCGFIAVVFFVAGMLDALNNFIVLTLLTLAFLAIVLNLITAKSFVKKDDEQLHKKE</sequence>
<evidence type="ECO:0000256" key="1">
    <source>
        <dbReference type="SAM" id="Phobius"/>
    </source>
</evidence>
<dbReference type="Proteomes" id="UP000321790">
    <property type="component" value="Unassembled WGS sequence"/>
</dbReference>
<keyword evidence="1" id="KW-0472">Membrane</keyword>
<comment type="caution">
    <text evidence="2">The sequence shown here is derived from an EMBL/GenBank/DDBJ whole genome shotgun (WGS) entry which is preliminary data.</text>
</comment>
<organism evidence="2 3">
    <name type="scientific">Seonamhaeicola algicola</name>
    <dbReference type="NCBI Taxonomy" id="1719036"/>
    <lineage>
        <taxon>Bacteria</taxon>
        <taxon>Pseudomonadati</taxon>
        <taxon>Bacteroidota</taxon>
        <taxon>Flavobacteriia</taxon>
        <taxon>Flavobacteriales</taxon>
        <taxon>Flavobacteriaceae</taxon>
    </lineage>
</organism>
<evidence type="ECO:0000313" key="3">
    <source>
        <dbReference type="Proteomes" id="UP000321790"/>
    </source>
</evidence>
<name>A0A5C7AU97_9FLAO</name>
<dbReference type="OrthoDB" id="1449946at2"/>
<keyword evidence="1" id="KW-0812">Transmembrane</keyword>
<gene>
    <name evidence="2" type="ORF">FUA26_11410</name>
</gene>
<proteinExistence type="predicted"/>
<dbReference type="RefSeq" id="WP_147135991.1">
    <property type="nucleotide sequence ID" value="NZ_VOSC01000025.1"/>
</dbReference>
<dbReference type="EMBL" id="VOSC01000025">
    <property type="protein sequence ID" value="TXE10075.1"/>
    <property type="molecule type" value="Genomic_DNA"/>
</dbReference>
<keyword evidence="3" id="KW-1185">Reference proteome</keyword>
<accession>A0A5C7AU97</accession>
<dbReference type="AlphaFoldDB" id="A0A5C7AU97"/>